<feature type="domain" description="SLH" evidence="2">
    <location>
        <begin position="1277"/>
        <end position="1338"/>
    </location>
</feature>
<dbReference type="EMBL" id="SSOB01000010">
    <property type="protein sequence ID" value="THF80845.1"/>
    <property type="molecule type" value="Genomic_DNA"/>
</dbReference>
<dbReference type="NCBIfam" id="TIGR02059">
    <property type="entry name" value="swm_rep_I"/>
    <property type="match status" value="4"/>
</dbReference>
<feature type="domain" description="SLH" evidence="2">
    <location>
        <begin position="1210"/>
        <end position="1273"/>
    </location>
</feature>
<dbReference type="InterPro" id="IPR001119">
    <property type="entry name" value="SLH_dom"/>
</dbReference>
<protein>
    <recommendedName>
        <fullName evidence="2">SLH domain-containing protein</fullName>
    </recommendedName>
</protein>
<dbReference type="Pfam" id="PF13205">
    <property type="entry name" value="Big_5"/>
    <property type="match status" value="4"/>
</dbReference>
<dbReference type="InterPro" id="IPR011801">
    <property type="entry name" value="Swm_rep_I_cyn"/>
</dbReference>
<dbReference type="Pfam" id="PF00395">
    <property type="entry name" value="SLH"/>
    <property type="match status" value="3"/>
</dbReference>
<sequence length="1338" mass="138024">MHRIRTLAIILVATLLVQLGLTSLPGDSSTVLASGTNGPLAIQLMPKSGGTLVPSGTNLKITFDENVVRGTGNITIQRLTGGSYATVDVLNVQSNLGNVLLEQPTKVATIIPSSTLTAGSYKVVIDGTAFASLSTGRFYQQASDWTFTVVDSSTLAPAYSPTSGTTNFSADTAQTITLTYPSTKTMKKGSSGNIYVKRVSDNATIQTISATSSSVTASGQVVSIKLSKLDYGTAYYILIDMGAILDSDNNEYGITSAGTWSFTTKAANDVTAPTVVSFSPTSGGTLGQLAGSLSVEFSENVYSGSGTFTIKQGTTTFCTIPASSSGITGYGTTTITINPTSALCAVFADNTTYTVTISNLAVHDAAGNNYAGTSSWSFKVSEDADAPEIVTLSPVAGVSNVSANVGTFSMKFNKSVTVASGATARIKALSGTYSGTVVATASMSRSLTDSTVVNLTGIPVLSAATKYAVYIDSGLITDVANGNVFPGILNDYRWSFQTVGSDLTAPMISSAAMDGMSVLLTYNEVLDESSVPAAANYYVTVNDVAAQVTAVTVSGKQVWVKLQNSVAVGQKVTISYTAGTNPIVDLSGNKAANLSSLTVSNTTSTTVPKPSSGSISGSVLTLNFNKSLNDLPSNVLSQFTVKFDSATVGIRTITLYGTTLTMTLSSSPTSSQSVSVSYTPSSSTPIQDLSGNTMAAFSSFYITNGIDVTAPVLSSGTAASNIVTLYFNEGLNTSAVPAKSSFSVLANGSSAAISSVAIDNNAVILTLSASVAAGTVIVTYIPGTTPLTDLAGNAASLISNYSIAVGTSNSAAVYSSGSVSGSTVTLNFSSSLNASYIAYPSQFTVAVGTGIAAVTSVQVSGAAVTLTLSSSIASGQAVTVTYSTAGNALRDSLGLTVAAFGPVTLSNGTTSLGSLTSYLDYNSEGGLTFNSAGATTTTDTLSTGTAATRYNLNADYLTSAFSMLQLGSNITKLQLSFIVPSSETGALVAIPIKSLVSGTARNPNAVLRIEYGDYEFDYPLLAISSSTLSSYTAKDASAYLLLQIARTSNATLLSAITTQGGTLLGSMVDFTAYTVTNGVKTEVAAYDNYVTRSITLSNASSLTDSQLSVVRYDYDSNDLSYTPTTITRDGTSVKLSFERKGNSAYAAVSFSKTFSDVTAAWAKDSVNILASKFVIDRTSAVVFQPNQNITRADFAKYIARGLGLTSKKSAATRFSDVGTNGTYSGYIGAASEAGIVQGGTDGRFLPNAYITREEMATMMQRAIAYVGQSVSTKGTELNAFTDSGKISSYAKTAVLQNVAAGIMNGVSSYQFKPQSNATRAEAAVMIERMLKYVGFLQA</sequence>
<comment type="caution">
    <text evidence="3">The sequence shown here is derived from an EMBL/GenBank/DDBJ whole genome shotgun (WGS) entry which is preliminary data.</text>
</comment>
<gene>
    <name evidence="3" type="ORF">E6C55_10220</name>
</gene>
<proteinExistence type="predicted"/>
<dbReference type="InterPro" id="IPR028059">
    <property type="entry name" value="SWM_rpt"/>
</dbReference>
<evidence type="ECO:0000313" key="3">
    <source>
        <dbReference type="EMBL" id="THF80845.1"/>
    </source>
</evidence>
<dbReference type="Proteomes" id="UP000310636">
    <property type="component" value="Unassembled WGS sequence"/>
</dbReference>
<dbReference type="OrthoDB" id="2675126at2"/>
<feature type="domain" description="SLH" evidence="2">
    <location>
        <begin position="1149"/>
        <end position="1209"/>
    </location>
</feature>
<dbReference type="InterPro" id="IPR014755">
    <property type="entry name" value="Cu-Rt/internalin_Ig-like"/>
</dbReference>
<name>A0A4S4BZX9_9BACL</name>
<dbReference type="RefSeq" id="WP_136369684.1">
    <property type="nucleotide sequence ID" value="NZ_SSOB01000010.1"/>
</dbReference>
<organism evidence="3 4">
    <name type="scientific">Cohnella fermenti</name>
    <dbReference type="NCBI Taxonomy" id="2565925"/>
    <lineage>
        <taxon>Bacteria</taxon>
        <taxon>Bacillati</taxon>
        <taxon>Bacillota</taxon>
        <taxon>Bacilli</taxon>
        <taxon>Bacillales</taxon>
        <taxon>Paenibacillaceae</taxon>
        <taxon>Cohnella</taxon>
    </lineage>
</organism>
<dbReference type="Pfam" id="PF13753">
    <property type="entry name" value="SWM_repeat"/>
    <property type="match status" value="4"/>
</dbReference>
<dbReference type="InterPro" id="IPR032812">
    <property type="entry name" value="SbsA_Ig"/>
</dbReference>
<keyword evidence="1" id="KW-0732">Signal</keyword>
<evidence type="ECO:0000313" key="4">
    <source>
        <dbReference type="Proteomes" id="UP000310636"/>
    </source>
</evidence>
<evidence type="ECO:0000259" key="2">
    <source>
        <dbReference type="PROSITE" id="PS51272"/>
    </source>
</evidence>
<evidence type="ECO:0000256" key="1">
    <source>
        <dbReference type="ARBA" id="ARBA00022729"/>
    </source>
</evidence>
<reference evidence="3 4" key="1">
    <citation type="submission" date="2019-04" db="EMBL/GenBank/DDBJ databases">
        <title>Cohnella sp. nov. isolated from preserved vegetables.</title>
        <authorList>
            <person name="Lin S.-Y."/>
            <person name="Hung M.-H."/>
            <person name="Young C.-C."/>
        </authorList>
    </citation>
    <scope>NUCLEOTIDE SEQUENCE [LARGE SCALE GENOMIC DNA]</scope>
    <source>
        <strain evidence="3 4">CC-MHH1044</strain>
    </source>
</reference>
<accession>A0A4S4BZX9</accession>
<keyword evidence="4" id="KW-1185">Reference proteome</keyword>
<dbReference type="PROSITE" id="PS51272">
    <property type="entry name" value="SLH"/>
    <property type="match status" value="3"/>
</dbReference>
<dbReference type="Gene3D" id="2.60.40.1220">
    <property type="match status" value="2"/>
</dbReference>